<dbReference type="InParanoid" id="A0A024G8B9"/>
<proteinExistence type="predicted"/>
<keyword evidence="2" id="KW-1185">Reference proteome</keyword>
<protein>
    <submittedName>
        <fullName evidence="1">Uncharacterized protein</fullName>
    </submittedName>
</protein>
<gene>
    <name evidence="1" type="ORF">BN9_037770</name>
</gene>
<evidence type="ECO:0000313" key="2">
    <source>
        <dbReference type="Proteomes" id="UP000053237"/>
    </source>
</evidence>
<comment type="caution">
    <text evidence="1">The sequence shown here is derived from an EMBL/GenBank/DDBJ whole genome shotgun (WGS) entry which is preliminary data.</text>
</comment>
<accession>A0A024G8B9</accession>
<dbReference type="AlphaFoldDB" id="A0A024G8B9"/>
<name>A0A024G8B9_9STRA</name>
<dbReference type="EMBL" id="CAIX01000042">
    <property type="protein sequence ID" value="CCI42993.1"/>
    <property type="molecule type" value="Genomic_DNA"/>
</dbReference>
<reference evidence="1 2" key="1">
    <citation type="submission" date="2012-05" db="EMBL/GenBank/DDBJ databases">
        <title>Recombination and specialization in a pathogen metapopulation.</title>
        <authorList>
            <person name="Gardiner A."/>
            <person name="Kemen E."/>
            <person name="Schultz-Larsen T."/>
            <person name="MacLean D."/>
            <person name="Van Oosterhout C."/>
            <person name="Jones J.D.G."/>
        </authorList>
    </citation>
    <scope>NUCLEOTIDE SEQUENCE [LARGE SCALE GENOMIC DNA]</scope>
    <source>
        <strain evidence="1 2">Ac Nc2</strain>
    </source>
</reference>
<sequence>MAFCVFTHFSLRFVPIALPRSQELIVKLWCIGRYLLILVTDQLSFQPGTAGNISQKMTSRFTDIISMRRKRYRLPFDELRIVNIHAMDPSYGRYCVLFNFDIYTSGWVEQFRICQH</sequence>
<dbReference type="Proteomes" id="UP000053237">
    <property type="component" value="Unassembled WGS sequence"/>
</dbReference>
<organism evidence="1 2">
    <name type="scientific">Albugo candida</name>
    <dbReference type="NCBI Taxonomy" id="65357"/>
    <lineage>
        <taxon>Eukaryota</taxon>
        <taxon>Sar</taxon>
        <taxon>Stramenopiles</taxon>
        <taxon>Oomycota</taxon>
        <taxon>Peronosporomycetes</taxon>
        <taxon>Albuginales</taxon>
        <taxon>Albuginaceae</taxon>
        <taxon>Albugo</taxon>
    </lineage>
</organism>
<evidence type="ECO:0000313" key="1">
    <source>
        <dbReference type="EMBL" id="CCI42993.1"/>
    </source>
</evidence>